<keyword evidence="2" id="KW-0012">Acyltransferase</keyword>
<dbReference type="Gene3D" id="3.30.559.10">
    <property type="entry name" value="Chloramphenicol acetyltransferase-like domain"/>
    <property type="match status" value="1"/>
</dbReference>
<feature type="region of interest" description="Disordered" evidence="1">
    <location>
        <begin position="244"/>
        <end position="279"/>
    </location>
</feature>
<dbReference type="Proteomes" id="UP000318741">
    <property type="component" value="Chromosome"/>
</dbReference>
<feature type="region of interest" description="Disordered" evidence="1">
    <location>
        <begin position="1"/>
        <end position="32"/>
    </location>
</feature>
<feature type="compositionally biased region" description="Low complexity" evidence="1">
    <location>
        <begin position="1"/>
        <end position="19"/>
    </location>
</feature>
<accession>A0A517PFK2</accession>
<reference evidence="2 3" key="1">
    <citation type="submission" date="2019-02" db="EMBL/GenBank/DDBJ databases">
        <title>Deep-cultivation of Planctomycetes and their phenomic and genomic characterization uncovers novel biology.</title>
        <authorList>
            <person name="Wiegand S."/>
            <person name="Jogler M."/>
            <person name="Boedeker C."/>
            <person name="Pinto D."/>
            <person name="Vollmers J."/>
            <person name="Rivas-Marin E."/>
            <person name="Kohn T."/>
            <person name="Peeters S.H."/>
            <person name="Heuer A."/>
            <person name="Rast P."/>
            <person name="Oberbeckmann S."/>
            <person name="Bunk B."/>
            <person name="Jeske O."/>
            <person name="Meyerdierks A."/>
            <person name="Storesund J.E."/>
            <person name="Kallscheuer N."/>
            <person name="Luecker S."/>
            <person name="Lage O.M."/>
            <person name="Pohl T."/>
            <person name="Merkel B.J."/>
            <person name="Hornburger P."/>
            <person name="Mueller R.-W."/>
            <person name="Bruemmer F."/>
            <person name="Labrenz M."/>
            <person name="Spormann A.M."/>
            <person name="Op den Camp H."/>
            <person name="Overmann J."/>
            <person name="Amann R."/>
            <person name="Jetten M.S.M."/>
            <person name="Mascher T."/>
            <person name="Medema M.H."/>
            <person name="Devos D.P."/>
            <person name="Kaster A.-K."/>
            <person name="Ovreas L."/>
            <person name="Rohde M."/>
            <person name="Galperin M.Y."/>
            <person name="Jogler C."/>
        </authorList>
    </citation>
    <scope>NUCLEOTIDE SEQUENCE [LARGE SCALE GENOMIC DNA]</scope>
    <source>
        <strain evidence="2 3">CA12</strain>
    </source>
</reference>
<sequence length="533" mass="56323">MNVASAPPAAAEPPAAASPGPGPGPGPTAATAATATHGLPARLSLTPVERFMLDDDRPSHPMTGIHELVVRGRLDDDLLAGALEAARRRHPLLCRIVDDSGREPVWVPAPADMTVAVDRAPAGTPRTHPLGHWLDVRREIGLRVWVRDEEPDADGTPVCRLSAAVHHSVADALGGITFLLDLFAHLSAALGGVPVPAPPDPERVLHRGQLYEPSGLLPGLPKGRLGVWGHLLIGARRMKRTKTLPLAPGSRGKPVSAKPPPGADAEAAGVPPVDAVSPPRTVSFTEAETHGLRAAAKARGMTLNDLLLRDVFLTVREHNARYDNAGATLDGSPAAVRINVPVNLRDEADLPAALRRSQSRGVRGGGLTVVNKIGMALVTRPTALADDPEALLRSVHEEMSWVRQTERGRRFVEAVLLSYRLLKRPPGGMFDGTCYATAVLSNIGDLSRVIPPELRDERGRLHAPAADPADALTVTEYATGSPGRALTRATVLAASYGGRLQLHLRTDPEEIAPEDAAAFSADLAARVRRSAAG</sequence>
<protein>
    <submittedName>
        <fullName evidence="2">Acyltransferase PapA5</fullName>
    </submittedName>
</protein>
<dbReference type="GO" id="GO:0016746">
    <property type="term" value="F:acyltransferase activity"/>
    <property type="evidence" value="ECO:0007669"/>
    <property type="project" value="UniProtKB-KW"/>
</dbReference>
<evidence type="ECO:0000256" key="1">
    <source>
        <dbReference type="SAM" id="MobiDB-lite"/>
    </source>
</evidence>
<proteinExistence type="predicted"/>
<keyword evidence="3" id="KW-1185">Reference proteome</keyword>
<dbReference type="AlphaFoldDB" id="A0A517PFK2"/>
<dbReference type="SUPFAM" id="SSF52777">
    <property type="entry name" value="CoA-dependent acyltransferases"/>
    <property type="match status" value="1"/>
</dbReference>
<dbReference type="EMBL" id="CP036265">
    <property type="protein sequence ID" value="QDT18145.1"/>
    <property type="molecule type" value="Genomic_DNA"/>
</dbReference>
<dbReference type="KEGG" id="acaf:CA12_42850"/>
<dbReference type="InterPro" id="IPR023213">
    <property type="entry name" value="CAT-like_dom_sf"/>
</dbReference>
<evidence type="ECO:0000313" key="2">
    <source>
        <dbReference type="EMBL" id="QDT18145.1"/>
    </source>
</evidence>
<evidence type="ECO:0000313" key="3">
    <source>
        <dbReference type="Proteomes" id="UP000318741"/>
    </source>
</evidence>
<gene>
    <name evidence="2" type="ORF">CA12_42850</name>
</gene>
<name>A0A517PFK2_9PLAN</name>
<dbReference type="RefSeq" id="WP_165700914.1">
    <property type="nucleotide sequence ID" value="NZ_CP036265.1"/>
</dbReference>
<keyword evidence="2" id="KW-0808">Transferase</keyword>
<organism evidence="2 3">
    <name type="scientific">Alienimonas californiensis</name>
    <dbReference type="NCBI Taxonomy" id="2527989"/>
    <lineage>
        <taxon>Bacteria</taxon>
        <taxon>Pseudomonadati</taxon>
        <taxon>Planctomycetota</taxon>
        <taxon>Planctomycetia</taxon>
        <taxon>Planctomycetales</taxon>
        <taxon>Planctomycetaceae</taxon>
        <taxon>Alienimonas</taxon>
    </lineage>
</organism>